<keyword evidence="5" id="KW-1185">Reference proteome</keyword>
<feature type="transmembrane region" description="Helical" evidence="2">
    <location>
        <begin position="243"/>
        <end position="263"/>
    </location>
</feature>
<keyword evidence="2" id="KW-0812">Transmembrane</keyword>
<evidence type="ECO:0000256" key="2">
    <source>
        <dbReference type="SAM" id="Phobius"/>
    </source>
</evidence>
<keyword evidence="2" id="KW-0472">Membrane</keyword>
<keyword evidence="2" id="KW-1133">Transmembrane helix</keyword>
<feature type="compositionally biased region" description="Low complexity" evidence="1">
    <location>
        <begin position="428"/>
        <end position="466"/>
    </location>
</feature>
<organism evidence="4 5">
    <name type="scientific">Pseudoclavibacter albus</name>
    <dbReference type="NCBI Taxonomy" id="272241"/>
    <lineage>
        <taxon>Bacteria</taxon>
        <taxon>Bacillati</taxon>
        <taxon>Actinomycetota</taxon>
        <taxon>Actinomycetes</taxon>
        <taxon>Micrococcales</taxon>
        <taxon>Microbacteriaceae</taxon>
        <taxon>Pseudoclavibacter</taxon>
    </lineage>
</organism>
<feature type="transmembrane region" description="Helical" evidence="2">
    <location>
        <begin position="349"/>
        <end position="371"/>
    </location>
</feature>
<feature type="transmembrane region" description="Helical" evidence="2">
    <location>
        <begin position="105"/>
        <end position="130"/>
    </location>
</feature>
<feature type="region of interest" description="Disordered" evidence="1">
    <location>
        <begin position="428"/>
        <end position="496"/>
    </location>
</feature>
<feature type="transmembrane region" description="Helical" evidence="2">
    <location>
        <begin position="150"/>
        <end position="171"/>
    </location>
</feature>
<dbReference type="PANTHER" id="PTHR33133:SF1">
    <property type="entry name" value="EXPRESSED PROTEIN-RELATED"/>
    <property type="match status" value="1"/>
</dbReference>
<evidence type="ECO:0000313" key="4">
    <source>
        <dbReference type="EMBL" id="MCT2041736.1"/>
    </source>
</evidence>
<gene>
    <name evidence="4" type="ORF">M3D15_00035</name>
</gene>
<dbReference type="EMBL" id="JALXSQ010000001">
    <property type="protein sequence ID" value="MCT2041736.1"/>
    <property type="molecule type" value="Genomic_DNA"/>
</dbReference>
<evidence type="ECO:0000313" key="5">
    <source>
        <dbReference type="Proteomes" id="UP001525379"/>
    </source>
</evidence>
<comment type="caution">
    <text evidence="4">The sequence shown here is derived from an EMBL/GenBank/DDBJ whole genome shotgun (WGS) entry which is preliminary data.</text>
</comment>
<evidence type="ECO:0000259" key="3">
    <source>
        <dbReference type="Pfam" id="PF25231"/>
    </source>
</evidence>
<dbReference type="Pfam" id="PF25231">
    <property type="entry name" value="DUF7847"/>
    <property type="match status" value="1"/>
</dbReference>
<dbReference type="PANTHER" id="PTHR33133">
    <property type="entry name" value="OS08G0107100 PROTEIN-RELATED"/>
    <property type="match status" value="1"/>
</dbReference>
<feature type="transmembrane region" description="Helical" evidence="2">
    <location>
        <begin position="203"/>
        <end position="231"/>
    </location>
</feature>
<dbReference type="RefSeq" id="WP_260103546.1">
    <property type="nucleotide sequence ID" value="NZ_JALXSQ010000001.1"/>
</dbReference>
<evidence type="ECO:0000256" key="1">
    <source>
        <dbReference type="SAM" id="MobiDB-lite"/>
    </source>
</evidence>
<protein>
    <recommendedName>
        <fullName evidence="3">DUF7847 domain-containing protein</fullName>
    </recommendedName>
</protein>
<proteinExistence type="predicted"/>
<feature type="region of interest" description="Disordered" evidence="1">
    <location>
        <begin position="1"/>
        <end position="51"/>
    </location>
</feature>
<dbReference type="Proteomes" id="UP001525379">
    <property type="component" value="Unassembled WGS sequence"/>
</dbReference>
<feature type="compositionally biased region" description="Low complexity" evidence="1">
    <location>
        <begin position="20"/>
        <end position="37"/>
    </location>
</feature>
<name>A0ABT2HTT7_9MICO</name>
<feature type="transmembrane region" description="Helical" evidence="2">
    <location>
        <begin position="324"/>
        <end position="342"/>
    </location>
</feature>
<feature type="compositionally biased region" description="Pro residues" evidence="1">
    <location>
        <begin position="38"/>
        <end position="50"/>
    </location>
</feature>
<accession>A0ABT2HTT7</accession>
<dbReference type="InterPro" id="IPR057169">
    <property type="entry name" value="DUF7847"/>
</dbReference>
<reference evidence="4 5" key="1">
    <citation type="submission" date="2022-04" db="EMBL/GenBank/DDBJ databases">
        <title>Human microbiome associated bacterial genomes.</title>
        <authorList>
            <person name="Sandstrom S."/>
            <person name="Salamzade R."/>
            <person name="Kalan L.R."/>
        </authorList>
    </citation>
    <scope>NUCLEOTIDE SEQUENCE [LARGE SCALE GENOMIC DNA]</scope>
    <source>
        <strain evidence="5">p3-SID1799</strain>
    </source>
</reference>
<feature type="domain" description="DUF7847" evidence="3">
    <location>
        <begin position="112"/>
        <end position="386"/>
    </location>
</feature>
<sequence length="496" mass="53072">MTQQPWWDEASNDASGAGNGQFVPPQAAGAAGFAQGPQFPPPAQGFPPQGPQFNAWQYSADAAPQQAPEWVPAPKPGLIPLRPLTFGDVISASFKLLRTNLQVNLGTSVIVMLLSTLIMGGAMALMYFVAYNRLEMSSSYDSSTISAGNATLMIVVQLLATLFAMVGGGFLQAALSHSIARAAIGDKVTFGETWQRAFKRLPAVLVSLFVQALFGFLALVVVMAPIFILIVTTGGDLGQRDNAAMAVIVMIVSIILYVGLILFSQAIYVRLGFAPNVAVLEGSGGIASIKRSWQLTRGYFWRTFGIQIVVSFIIQNVLSIVIGGLYMLATIPLAILIPLGVAGTLDNSIVTVVMIVLLSILFLLLTVVTALSTIVQYGANVLIYLDLRFRKEGFNLKLQKTTEDIAAGIPVTDPFDADDEARRLGALAPAKQPAAPAGYPQPRMGYPQPGGMMPPQQAPGFPQQAPNFEQPTSGFQQPNDAWQQRSWDDGQGQNAQ</sequence>
<feature type="compositionally biased region" description="Polar residues" evidence="1">
    <location>
        <begin position="467"/>
        <end position="496"/>
    </location>
</feature>